<dbReference type="RefSeq" id="WP_229112935.1">
    <property type="nucleotide sequence ID" value="NZ_CP064787.1"/>
</dbReference>
<reference evidence="1" key="1">
    <citation type="submission" date="2020-11" db="EMBL/GenBank/DDBJ databases">
        <title>Carbohydrate-dependent, anaerobic sulfur respiration: A novel catabolism in halophilic archaea.</title>
        <authorList>
            <person name="Sorokin D.Y."/>
            <person name="Messina E."/>
            <person name="Smedile F."/>
            <person name="La Cono V."/>
            <person name="Hallsworth J.E."/>
            <person name="Yakimov M.M."/>
        </authorList>
    </citation>
    <scope>NUCLEOTIDE SEQUENCE</scope>
    <source>
        <strain evidence="1">HSR12-1</strain>
    </source>
</reference>
<sequence length="175" mass="19494">MSDGAIEQYNGAASDLVTTKTNVVNQMTPILQISPDRGNAIRILNTVARGQSIGVPVYMKLKDANGDDLPVDTSLQWEFSPSNSDQRYKISRRLSNIAQYNNNTIAQQTDVDRIDTFKQVLTEPEFRGSSPVDFFQWTDIEDVYVSIKSSAQIDHSESKFEVEPSAVEGPFTRGV</sequence>
<organism evidence="1 2">
    <name type="scientific">Halapricum desulfuricans</name>
    <dbReference type="NCBI Taxonomy" id="2841257"/>
    <lineage>
        <taxon>Archaea</taxon>
        <taxon>Methanobacteriati</taxon>
        <taxon>Methanobacteriota</taxon>
        <taxon>Stenosarchaea group</taxon>
        <taxon>Halobacteria</taxon>
        <taxon>Halobacteriales</taxon>
        <taxon>Haloarculaceae</taxon>
        <taxon>Halapricum</taxon>
    </lineage>
</organism>
<dbReference type="Proteomes" id="UP000663525">
    <property type="component" value="Chromosome"/>
</dbReference>
<gene>
    <name evidence="1" type="ORF">HSR121_2134</name>
</gene>
<dbReference type="GeneID" id="68855702"/>
<evidence type="ECO:0000313" key="1">
    <source>
        <dbReference type="EMBL" id="QSG06465.1"/>
    </source>
</evidence>
<proteinExistence type="predicted"/>
<accession>A0A897N624</accession>
<dbReference type="AlphaFoldDB" id="A0A897N624"/>
<protein>
    <submittedName>
        <fullName evidence="1">VP7/VP16-like Major capsid protein</fullName>
    </submittedName>
</protein>
<evidence type="ECO:0000313" key="2">
    <source>
        <dbReference type="Proteomes" id="UP000663525"/>
    </source>
</evidence>
<name>A0A897N624_9EURY</name>
<dbReference type="Gene3D" id="2.60.120.1180">
    <property type="match status" value="1"/>
</dbReference>
<dbReference type="EMBL" id="CP064787">
    <property type="protein sequence ID" value="QSG06465.1"/>
    <property type="molecule type" value="Genomic_DNA"/>
</dbReference>